<dbReference type="GO" id="GO:0031956">
    <property type="term" value="F:medium-chain fatty acid-CoA ligase activity"/>
    <property type="evidence" value="ECO:0007669"/>
    <property type="project" value="TreeGrafter"/>
</dbReference>
<dbReference type="AlphaFoldDB" id="A0A5A7SCP0"/>
<protein>
    <submittedName>
        <fullName evidence="4">Long-chain fatty acid--CoA ligase</fullName>
    </submittedName>
</protein>
<dbReference type="Pfam" id="PF13193">
    <property type="entry name" value="AMP-binding_C"/>
    <property type="match status" value="1"/>
</dbReference>
<organism evidence="4 5">
    <name type="scientific">Antrihabitans cavernicola</name>
    <dbReference type="NCBI Taxonomy" id="2495913"/>
    <lineage>
        <taxon>Bacteria</taxon>
        <taxon>Bacillati</taxon>
        <taxon>Actinomycetota</taxon>
        <taxon>Actinomycetes</taxon>
        <taxon>Mycobacteriales</taxon>
        <taxon>Nocardiaceae</taxon>
        <taxon>Antrihabitans</taxon>
    </lineage>
</organism>
<dbReference type="Gene3D" id="3.40.50.12780">
    <property type="entry name" value="N-terminal domain of ligase-like"/>
    <property type="match status" value="1"/>
</dbReference>
<reference evidence="4 5" key="1">
    <citation type="submission" date="2019-07" db="EMBL/GenBank/DDBJ databases">
        <title>Rhodococcus cavernicolus sp. nov., isolated from a cave.</title>
        <authorList>
            <person name="Lee S.D."/>
        </authorList>
    </citation>
    <scope>NUCLEOTIDE SEQUENCE [LARGE SCALE GENOMIC DNA]</scope>
    <source>
        <strain evidence="4 5">C1-24</strain>
    </source>
</reference>
<proteinExistence type="inferred from homology"/>
<accession>A0A5A7SCP0</accession>
<dbReference type="SUPFAM" id="SSF56801">
    <property type="entry name" value="Acetyl-CoA synthetase-like"/>
    <property type="match status" value="1"/>
</dbReference>
<evidence type="ECO:0000256" key="1">
    <source>
        <dbReference type="ARBA" id="ARBA00006432"/>
    </source>
</evidence>
<evidence type="ECO:0000313" key="5">
    <source>
        <dbReference type="Proteomes" id="UP000322244"/>
    </source>
</evidence>
<name>A0A5A7SCP0_9NOCA</name>
<keyword evidence="5" id="KW-1185">Reference proteome</keyword>
<dbReference type="InterPro" id="IPR045851">
    <property type="entry name" value="AMP-bd_C_sf"/>
</dbReference>
<feature type="domain" description="AMP-binding enzyme C-terminal" evidence="3">
    <location>
        <begin position="286"/>
        <end position="358"/>
    </location>
</feature>
<evidence type="ECO:0000256" key="2">
    <source>
        <dbReference type="ARBA" id="ARBA00022598"/>
    </source>
</evidence>
<dbReference type="EMBL" id="VLNY01000002">
    <property type="protein sequence ID" value="KAA0023918.1"/>
    <property type="molecule type" value="Genomic_DNA"/>
</dbReference>
<dbReference type="Proteomes" id="UP000322244">
    <property type="component" value="Unassembled WGS sequence"/>
</dbReference>
<dbReference type="PANTHER" id="PTHR43201">
    <property type="entry name" value="ACYL-COA SYNTHETASE"/>
    <property type="match status" value="1"/>
</dbReference>
<dbReference type="PANTHER" id="PTHR43201:SF5">
    <property type="entry name" value="MEDIUM-CHAIN ACYL-COA LIGASE ACSF2, MITOCHONDRIAL"/>
    <property type="match status" value="1"/>
</dbReference>
<dbReference type="Gene3D" id="3.30.300.30">
    <property type="match status" value="1"/>
</dbReference>
<comment type="similarity">
    <text evidence="1">Belongs to the ATP-dependent AMP-binding enzyme family.</text>
</comment>
<evidence type="ECO:0000313" key="4">
    <source>
        <dbReference type="EMBL" id="KAA0023918.1"/>
    </source>
</evidence>
<dbReference type="OrthoDB" id="5240965at2"/>
<dbReference type="InterPro" id="IPR042099">
    <property type="entry name" value="ANL_N_sf"/>
</dbReference>
<dbReference type="GO" id="GO:0006631">
    <property type="term" value="P:fatty acid metabolic process"/>
    <property type="evidence" value="ECO:0007669"/>
    <property type="project" value="TreeGrafter"/>
</dbReference>
<sequence>MNLALGGHSDAPAIVWSGRTYTYAELAHIVDDWPRTAHHDAATLDVPDALACVFAAAAQGSSVRVVDPLLTVDADVPDGAFLLVATSGSSGNPQRLARSVESWTDSFPAFTRLTGLSAADRVLITGPLHATMHLFAAVHALSIGACVTDDPTTSTAAHAVPAVLRTLIDSAPALRIAVVAGIALDPTASMAASRRGITVIEYYGAAELSLVAARVVPEPLRAFPGVDLEIRDGCLWVRSPYVANGGEEWRSAGDLATLYDDGTIVVHGRADAAINVGGATIIAEDVERVLAAIDGVRGVAVVGTPHSVLGEIVTAVVELDPDTDLAAVRATARAALPHQGVPRKWLIERRLPRTASGKVARGQVRAALLRSTLGSDA</sequence>
<dbReference type="RefSeq" id="WP_149429078.1">
    <property type="nucleotide sequence ID" value="NZ_VLNY01000002.1"/>
</dbReference>
<keyword evidence="2 4" id="KW-0436">Ligase</keyword>
<evidence type="ECO:0000259" key="3">
    <source>
        <dbReference type="Pfam" id="PF13193"/>
    </source>
</evidence>
<dbReference type="InterPro" id="IPR025110">
    <property type="entry name" value="AMP-bd_C"/>
</dbReference>
<comment type="caution">
    <text evidence="4">The sequence shown here is derived from an EMBL/GenBank/DDBJ whole genome shotgun (WGS) entry which is preliminary data.</text>
</comment>
<gene>
    <name evidence="4" type="ORF">FOY51_04860</name>
</gene>